<dbReference type="RefSeq" id="XP_025427825.1">
    <property type="nucleotide sequence ID" value="XM_025576514.1"/>
</dbReference>
<name>A0A318ZAV4_9EURO</name>
<dbReference type="AlphaFoldDB" id="A0A318ZAV4"/>
<evidence type="ECO:0000256" key="1">
    <source>
        <dbReference type="SAM" id="MobiDB-lite"/>
    </source>
</evidence>
<evidence type="ECO:0000313" key="3">
    <source>
        <dbReference type="Proteomes" id="UP000248349"/>
    </source>
</evidence>
<accession>A0A318ZAV4</accession>
<feature type="region of interest" description="Disordered" evidence="1">
    <location>
        <begin position="1"/>
        <end position="38"/>
    </location>
</feature>
<gene>
    <name evidence="2" type="ORF">BP01DRAFT_368726</name>
</gene>
<feature type="compositionally biased region" description="Basic and acidic residues" evidence="1">
    <location>
        <begin position="1"/>
        <end position="25"/>
    </location>
</feature>
<proteinExistence type="predicted"/>
<protein>
    <submittedName>
        <fullName evidence="2">Uncharacterized protein</fullName>
    </submittedName>
</protein>
<organism evidence="2 3">
    <name type="scientific">Aspergillus saccharolyticus JOP 1030-1</name>
    <dbReference type="NCBI Taxonomy" id="1450539"/>
    <lineage>
        <taxon>Eukaryota</taxon>
        <taxon>Fungi</taxon>
        <taxon>Dikarya</taxon>
        <taxon>Ascomycota</taxon>
        <taxon>Pezizomycotina</taxon>
        <taxon>Eurotiomycetes</taxon>
        <taxon>Eurotiomycetidae</taxon>
        <taxon>Eurotiales</taxon>
        <taxon>Aspergillaceae</taxon>
        <taxon>Aspergillus</taxon>
        <taxon>Aspergillus subgen. Circumdati</taxon>
    </lineage>
</organism>
<dbReference type="Proteomes" id="UP000248349">
    <property type="component" value="Unassembled WGS sequence"/>
</dbReference>
<sequence>MKENVAGQTKEEKDKKDGDGTEGRTDFPGILPPPAGGAAEAISPPITVCLFQENSVATDILIHRSLGFYDTREMAVNKSYLAPLRLVDIVDRPRKDSRMINLMQQSCGTKTMQCIKTTSSKETTVNTSRSKGVFKPTQKKGIDSRLVGYCHNQTRSGHIQGKFQSVAAIAVLSSGGRGKAELGIRK</sequence>
<dbReference type="EMBL" id="KZ821259">
    <property type="protein sequence ID" value="PYH41843.1"/>
    <property type="molecule type" value="Genomic_DNA"/>
</dbReference>
<keyword evidence="3" id="KW-1185">Reference proteome</keyword>
<dbReference type="GeneID" id="37077743"/>
<reference evidence="2 3" key="1">
    <citation type="submission" date="2016-12" db="EMBL/GenBank/DDBJ databases">
        <title>The genomes of Aspergillus section Nigri reveals drivers in fungal speciation.</title>
        <authorList>
            <consortium name="DOE Joint Genome Institute"/>
            <person name="Vesth T.C."/>
            <person name="Nybo J."/>
            <person name="Theobald S."/>
            <person name="Brandl J."/>
            <person name="Frisvad J.C."/>
            <person name="Nielsen K.F."/>
            <person name="Lyhne E.K."/>
            <person name="Kogle M.E."/>
            <person name="Kuo A."/>
            <person name="Riley R."/>
            <person name="Clum A."/>
            <person name="Nolan M."/>
            <person name="Lipzen A."/>
            <person name="Salamov A."/>
            <person name="Henrissat B."/>
            <person name="Wiebenga A."/>
            <person name="De Vries R.P."/>
            <person name="Grigoriev I.V."/>
            <person name="Mortensen U.H."/>
            <person name="Andersen M.R."/>
            <person name="Baker S.E."/>
        </authorList>
    </citation>
    <scope>NUCLEOTIDE SEQUENCE [LARGE SCALE GENOMIC DNA]</scope>
    <source>
        <strain evidence="2 3">JOP 1030-1</strain>
    </source>
</reference>
<evidence type="ECO:0000313" key="2">
    <source>
        <dbReference type="EMBL" id="PYH41843.1"/>
    </source>
</evidence>